<evidence type="ECO:0000256" key="14">
    <source>
        <dbReference type="ARBA" id="ARBA00023015"/>
    </source>
</evidence>
<feature type="compositionally biased region" description="Basic and acidic residues" evidence="22">
    <location>
        <begin position="614"/>
        <end position="640"/>
    </location>
</feature>
<dbReference type="InterPro" id="IPR003954">
    <property type="entry name" value="RRM_euk-type"/>
</dbReference>
<accession>A0A8J1XGQ9</accession>
<keyword evidence="19" id="KW-0539">Nucleus</keyword>
<evidence type="ECO:0000256" key="5">
    <source>
        <dbReference type="ARBA" id="ARBA00022499"/>
    </source>
</evidence>
<dbReference type="OrthoDB" id="10258585at2759"/>
<dbReference type="CDD" id="cd12282">
    <property type="entry name" value="RRM2_TatSF1_like"/>
    <property type="match status" value="1"/>
</dbReference>
<feature type="region of interest" description="Disordered" evidence="22">
    <location>
        <begin position="602"/>
        <end position="697"/>
    </location>
</feature>
<dbReference type="Gene3D" id="3.30.70.330">
    <property type="match status" value="2"/>
</dbReference>
<feature type="compositionally biased region" description="Polar residues" evidence="22">
    <location>
        <begin position="251"/>
        <end position="276"/>
    </location>
</feature>
<dbReference type="EMBL" id="CAIIXF020000011">
    <property type="protein sequence ID" value="CAH1799935.1"/>
    <property type="molecule type" value="Genomic_DNA"/>
</dbReference>
<keyword evidence="25" id="KW-1185">Reference proteome</keyword>
<evidence type="ECO:0000256" key="12">
    <source>
        <dbReference type="ARBA" id="ARBA00022884"/>
    </source>
</evidence>
<evidence type="ECO:0000256" key="9">
    <source>
        <dbReference type="ARBA" id="ARBA00022737"/>
    </source>
</evidence>
<evidence type="ECO:0000256" key="22">
    <source>
        <dbReference type="SAM" id="MobiDB-lite"/>
    </source>
</evidence>
<evidence type="ECO:0000256" key="10">
    <source>
        <dbReference type="ARBA" id="ARBA00022763"/>
    </source>
</evidence>
<evidence type="ECO:0000313" key="24">
    <source>
        <dbReference type="EMBL" id="CAH1799935.1"/>
    </source>
</evidence>
<dbReference type="Proteomes" id="UP000749559">
    <property type="component" value="Unassembled WGS sequence"/>
</dbReference>
<feature type="compositionally biased region" description="Polar residues" evidence="22">
    <location>
        <begin position="186"/>
        <end position="197"/>
    </location>
</feature>
<name>A0A8J1XGQ9_OWEFU</name>
<dbReference type="GO" id="GO:0006281">
    <property type="term" value="P:DNA repair"/>
    <property type="evidence" value="ECO:0007669"/>
    <property type="project" value="UniProtKB-KW"/>
</dbReference>
<reference evidence="24" key="1">
    <citation type="submission" date="2022-03" db="EMBL/GenBank/DDBJ databases">
        <authorList>
            <person name="Martin C."/>
        </authorList>
    </citation>
    <scope>NUCLEOTIDE SEQUENCE</scope>
</reference>
<keyword evidence="15" id="KW-0010">Activator</keyword>
<dbReference type="GO" id="GO:0005694">
    <property type="term" value="C:chromosome"/>
    <property type="evidence" value="ECO:0007669"/>
    <property type="project" value="UniProtKB-SubCell"/>
</dbReference>
<organism evidence="24 25">
    <name type="scientific">Owenia fusiformis</name>
    <name type="common">Polychaete worm</name>
    <dbReference type="NCBI Taxonomy" id="6347"/>
    <lineage>
        <taxon>Eukaryota</taxon>
        <taxon>Metazoa</taxon>
        <taxon>Spiralia</taxon>
        <taxon>Lophotrochozoa</taxon>
        <taxon>Annelida</taxon>
        <taxon>Polychaeta</taxon>
        <taxon>Sedentaria</taxon>
        <taxon>Canalipalpata</taxon>
        <taxon>Sabellida</taxon>
        <taxon>Oweniida</taxon>
        <taxon>Oweniidae</taxon>
        <taxon>Owenia</taxon>
    </lineage>
</organism>
<comment type="caution">
    <text evidence="24">The sequence shown here is derived from an EMBL/GenBank/DDBJ whole genome shotgun (WGS) entry which is preliminary data.</text>
</comment>
<dbReference type="PANTHER" id="PTHR15608">
    <property type="entry name" value="SPLICING FACTOR U2AF-ASSOCIATED PROTEIN 2"/>
    <property type="match status" value="1"/>
</dbReference>
<dbReference type="SMART" id="SM00361">
    <property type="entry name" value="RRM_1"/>
    <property type="match status" value="1"/>
</dbReference>
<feature type="compositionally biased region" description="Basic and acidic residues" evidence="22">
    <location>
        <begin position="166"/>
        <end position="182"/>
    </location>
</feature>
<dbReference type="PANTHER" id="PTHR15608:SF0">
    <property type="entry name" value="HIV TAT-SPECIFIC FACTOR 1"/>
    <property type="match status" value="1"/>
</dbReference>
<keyword evidence="12" id="KW-0694">RNA-binding</keyword>
<evidence type="ECO:0000256" key="13">
    <source>
        <dbReference type="ARBA" id="ARBA00022990"/>
    </source>
</evidence>
<keyword evidence="8" id="KW-0747">Spliceosome</keyword>
<protein>
    <recommendedName>
        <fullName evidence="21">17S U2 SnRNP complex component HTATSF1</fullName>
    </recommendedName>
</protein>
<feature type="domain" description="RRM" evidence="23">
    <location>
        <begin position="384"/>
        <end position="469"/>
    </location>
</feature>
<dbReference type="GO" id="GO:0000398">
    <property type="term" value="P:mRNA splicing, via spliceosome"/>
    <property type="evidence" value="ECO:0007669"/>
    <property type="project" value="InterPro"/>
</dbReference>
<keyword evidence="14" id="KW-0805">Transcription regulation</keyword>
<keyword evidence="9" id="KW-0677">Repeat</keyword>
<dbReference type="AlphaFoldDB" id="A0A8J1XGQ9"/>
<evidence type="ECO:0000256" key="19">
    <source>
        <dbReference type="ARBA" id="ARBA00023242"/>
    </source>
</evidence>
<keyword evidence="11" id="KW-0832">Ubl conjugation</keyword>
<comment type="similarity">
    <text evidence="3">Belongs to the HTATSF1 family.</text>
</comment>
<dbReference type="CDD" id="cd12281">
    <property type="entry name" value="RRM1_TatSF1_like"/>
    <property type="match status" value="1"/>
</dbReference>
<dbReference type="GO" id="GO:0005686">
    <property type="term" value="C:U2 snRNP"/>
    <property type="evidence" value="ECO:0007669"/>
    <property type="project" value="TreeGrafter"/>
</dbReference>
<dbReference type="GO" id="GO:0003723">
    <property type="term" value="F:RNA binding"/>
    <property type="evidence" value="ECO:0007669"/>
    <property type="project" value="UniProtKB-UniRule"/>
</dbReference>
<feature type="compositionally biased region" description="Polar residues" evidence="22">
    <location>
        <begin position="641"/>
        <end position="659"/>
    </location>
</feature>
<evidence type="ECO:0000259" key="23">
    <source>
        <dbReference type="PROSITE" id="PS50102"/>
    </source>
</evidence>
<dbReference type="GO" id="GO:0005684">
    <property type="term" value="C:U2-type spliceosomal complex"/>
    <property type="evidence" value="ECO:0007669"/>
    <property type="project" value="UniProtKB-ARBA"/>
</dbReference>
<evidence type="ECO:0000256" key="7">
    <source>
        <dbReference type="ARBA" id="ARBA00022664"/>
    </source>
</evidence>
<dbReference type="PROSITE" id="PS50102">
    <property type="entry name" value="RRM"/>
    <property type="match status" value="2"/>
</dbReference>
<keyword evidence="5" id="KW-1017">Isopeptide bond</keyword>
<evidence type="ECO:0000256" key="1">
    <source>
        <dbReference type="ARBA" id="ARBA00004123"/>
    </source>
</evidence>
<feature type="compositionally biased region" description="Basic and acidic residues" evidence="22">
    <location>
        <begin position="358"/>
        <end position="370"/>
    </location>
</feature>
<comment type="subcellular location">
    <subcellularLocation>
        <location evidence="2">Chromosome</location>
    </subcellularLocation>
    <subcellularLocation>
        <location evidence="1">Nucleus</location>
    </subcellularLocation>
</comment>
<feature type="compositionally biased region" description="Polar residues" evidence="22">
    <location>
        <begin position="231"/>
        <end position="243"/>
    </location>
</feature>
<feature type="region of interest" description="Disordered" evidence="22">
    <location>
        <begin position="63"/>
        <end position="101"/>
    </location>
</feature>
<feature type="compositionally biased region" description="Basic residues" evidence="22">
    <location>
        <begin position="348"/>
        <end position="357"/>
    </location>
</feature>
<keyword evidence="7" id="KW-0507">mRNA processing</keyword>
<dbReference type="FunFam" id="3.30.70.330:FF:000105">
    <property type="entry name" value="HIV Tat-specific factor 1 homolog"/>
    <property type="match status" value="1"/>
</dbReference>
<dbReference type="InterPro" id="IPR034393">
    <property type="entry name" value="TatSF1-like"/>
</dbReference>
<evidence type="ECO:0000256" key="8">
    <source>
        <dbReference type="ARBA" id="ARBA00022728"/>
    </source>
</evidence>
<gene>
    <name evidence="24" type="ORF">OFUS_LOCUS23891</name>
</gene>
<feature type="region of interest" description="Disordered" evidence="22">
    <location>
        <begin position="122"/>
        <end position="277"/>
    </location>
</feature>
<keyword evidence="16" id="KW-0804">Transcription</keyword>
<feature type="domain" description="RRM" evidence="23">
    <location>
        <begin position="516"/>
        <end position="601"/>
    </location>
</feature>
<evidence type="ECO:0000256" key="17">
    <source>
        <dbReference type="ARBA" id="ARBA00023187"/>
    </source>
</evidence>
<evidence type="ECO:0000256" key="3">
    <source>
        <dbReference type="ARBA" id="ARBA00007747"/>
    </source>
</evidence>
<evidence type="ECO:0000256" key="4">
    <source>
        <dbReference type="ARBA" id="ARBA00022454"/>
    </source>
</evidence>
<keyword evidence="4" id="KW-0158">Chromosome</keyword>
<keyword evidence="13" id="KW-0007">Acetylation</keyword>
<proteinExistence type="inferred from homology"/>
<evidence type="ECO:0000256" key="16">
    <source>
        <dbReference type="ARBA" id="ARBA00023163"/>
    </source>
</evidence>
<keyword evidence="10" id="KW-0227">DNA damage</keyword>
<keyword evidence="6" id="KW-0597">Phosphoprotein</keyword>
<comment type="subunit">
    <text evidence="20">Component of the 17S U2 SnRNP complex, a ribonucleoprotein complex that contains small nuclear RNA (snRNA) U2 and a number of specific proteins. Within the 17S U2 SnRNP complex, interacts (via UHM region) directly with SF3B1. Component of a complex which is at least composed of HTATSF1/Tat-SF1, the P-TEFb complex components CDK9 and CCNT1, RNA polymerase II, SUPT5H, and NCL/nucleolin. Interacts with GTF2F2/RAP30 and POLR2A. Interacts with TCERG1/CA150. Interacts with (poly-ADP-ribosylated) RPA1; promoting HTATSF1 recruitment to DNA damage sites. Interacts (when phosphorylated) with TOPBP1; promoting recruitment of TOPBP1 to DNA damage sites during S-phase.</text>
</comment>
<dbReference type="SUPFAM" id="SSF54928">
    <property type="entry name" value="RNA-binding domain, RBD"/>
    <property type="match status" value="2"/>
</dbReference>
<evidence type="ECO:0000256" key="18">
    <source>
        <dbReference type="ARBA" id="ARBA00023204"/>
    </source>
</evidence>
<dbReference type="InterPro" id="IPR000504">
    <property type="entry name" value="RRM_dom"/>
</dbReference>
<dbReference type="InterPro" id="IPR035979">
    <property type="entry name" value="RBD_domain_sf"/>
</dbReference>
<dbReference type="InterPro" id="IPR012677">
    <property type="entry name" value="Nucleotide-bd_a/b_plait_sf"/>
</dbReference>
<dbReference type="SMART" id="SM00360">
    <property type="entry name" value="RRM"/>
    <property type="match status" value="2"/>
</dbReference>
<evidence type="ECO:0000256" key="15">
    <source>
        <dbReference type="ARBA" id="ARBA00023159"/>
    </source>
</evidence>
<dbReference type="Pfam" id="PF00076">
    <property type="entry name" value="RRM_1"/>
    <property type="match status" value="2"/>
</dbReference>
<keyword evidence="17" id="KW-0508">mRNA splicing</keyword>
<keyword evidence="18" id="KW-0234">DNA repair</keyword>
<dbReference type="FunFam" id="3.30.70.330:FF:000202">
    <property type="entry name" value="HIV Tat-specific factor 1"/>
    <property type="match status" value="1"/>
</dbReference>
<evidence type="ECO:0000256" key="6">
    <source>
        <dbReference type="ARBA" id="ARBA00022553"/>
    </source>
</evidence>
<feature type="compositionally biased region" description="Polar residues" evidence="22">
    <location>
        <begin position="122"/>
        <end position="155"/>
    </location>
</feature>
<sequence>MAAEDDDFEAQLRQEALEKDRIEHTRIRTDSDGTQYEWDEEKQAWFPKIDADFIAQYQMSYGSNTNEASTAEPNKSAASTTAPSIPNTKESSSDNSQIPDGSDPNFYYWWYYYYGPYAASKQQQNETMASNDEQGETNDGQNEPNMSSNEPPGQQESEEDDAAASKQEHWGEIKTTKLEYLRETAISKQTKEGSMSQKTDDKTPESEANVETIEEKTHESDVKNTEKNNDDNQTTEIGDTTIQSDEKVENGDQTTQSGDQATQNIGQTTQSDQSSADYDWSAYYKASYEEFKKQGDSDKWAAYFKTYYDAHQQEDDAQEHDHYFSQYYGENYKPDVEAHEIEEAEAKKNKKRKGKKGKEKEVTPGVKREREPPKWFEVEDDKQTQMYISDMPNDITDDELNDLMSKCGMIMFDPHTKKPKLKLYRDKDGQPKGDGLCCFIKRESVDLAIQLVDGYNLRGKTLKCELAKFELKGEYDPKKKKRALSNHAKRKLKEKQEKLFAWLPDKPTGERKRFERVVILKNMFDPKEFETDPGEINELTKDLREECSKYGDVRKVTIYDRHKDGIASIMFREAEEADVAKEALNGRWFAGKQISAETWDGRTKYEVQETEEERNERLKKWQEYLESGGDDKKEKPKQPKSEINSESTNIENDSSAADSTQEKPSGKVNNAKVDIENTADDSIEKQQEGPQEAMETS</sequence>
<evidence type="ECO:0000256" key="20">
    <source>
        <dbReference type="ARBA" id="ARBA00062124"/>
    </source>
</evidence>
<evidence type="ECO:0000256" key="21">
    <source>
        <dbReference type="ARBA" id="ARBA00073773"/>
    </source>
</evidence>
<dbReference type="InterPro" id="IPR034392">
    <property type="entry name" value="TatSF1-like_RRM1"/>
</dbReference>
<feature type="compositionally biased region" description="Basic and acidic residues" evidence="22">
    <location>
        <begin position="213"/>
        <end position="230"/>
    </location>
</feature>
<evidence type="ECO:0000256" key="11">
    <source>
        <dbReference type="ARBA" id="ARBA00022843"/>
    </source>
</evidence>
<feature type="region of interest" description="Disordered" evidence="22">
    <location>
        <begin position="345"/>
        <end position="370"/>
    </location>
</feature>
<evidence type="ECO:0000313" key="25">
    <source>
        <dbReference type="Proteomes" id="UP000749559"/>
    </source>
</evidence>
<evidence type="ECO:0000256" key="2">
    <source>
        <dbReference type="ARBA" id="ARBA00004286"/>
    </source>
</evidence>
<feature type="compositionally biased region" description="Polar residues" evidence="22">
    <location>
        <begin position="63"/>
        <end position="99"/>
    </location>
</feature>